<dbReference type="RefSeq" id="WP_019950259.1">
    <property type="nucleotide sequence ID" value="NZ_JBHLVX010000042.1"/>
</dbReference>
<evidence type="ECO:0000313" key="4">
    <source>
        <dbReference type="Proteomes" id="UP001589814"/>
    </source>
</evidence>
<dbReference type="EMBL" id="JBHLVX010000042">
    <property type="protein sequence ID" value="MFC0268389.1"/>
    <property type="molecule type" value="Genomic_DNA"/>
</dbReference>
<reference evidence="3 4" key="1">
    <citation type="submission" date="2024-09" db="EMBL/GenBank/DDBJ databases">
        <authorList>
            <person name="Sun Q."/>
            <person name="Mori K."/>
        </authorList>
    </citation>
    <scope>NUCLEOTIDE SEQUENCE [LARGE SCALE GENOMIC DNA]</scope>
    <source>
        <strain evidence="3 4">CCM 7415</strain>
    </source>
</reference>
<dbReference type="PANTHER" id="PTHR43818">
    <property type="entry name" value="BCDNA.GH03377"/>
    <property type="match status" value="1"/>
</dbReference>
<evidence type="ECO:0000313" key="3">
    <source>
        <dbReference type="EMBL" id="MFC0268389.1"/>
    </source>
</evidence>
<dbReference type="Gene3D" id="3.30.360.10">
    <property type="entry name" value="Dihydrodipicolinate Reductase, domain 2"/>
    <property type="match status" value="1"/>
</dbReference>
<proteinExistence type="predicted"/>
<keyword evidence="4" id="KW-1185">Reference proteome</keyword>
<sequence length="321" mass="35352">MKSIAIMGCRHPHWSDYVARILATPGVRLSHLHDRDGEALADALKDTATIRFDPAQPNEGISAFLLMSETSLHVADALCLLGWRRPLFIEKPLAASRHEVRTLAQAIHAAEVPFHTGFFLRREPTLCRARQLIVGGQLGTLHYVRVRFSHGGMRSGWLRDSWVADPHFAGHGAFGDLAIHCIDLMHWWGIAPLEPERAALCHIFKGPGDDSGVGWLNHPNGVAIVEAGWAAGDWPMLDIELHGSLGALRTRDRDLEVHFNNARHSEKLGTLKPDAGEGLKPFLHGLVSGDWSECVDIDQAVRANQVILDLLDADVTPSQPL</sequence>
<dbReference type="PANTHER" id="PTHR43818:SF11">
    <property type="entry name" value="BCDNA.GH03377"/>
    <property type="match status" value="1"/>
</dbReference>
<dbReference type="Gene3D" id="3.40.50.720">
    <property type="entry name" value="NAD(P)-binding Rossmann-like Domain"/>
    <property type="match status" value="1"/>
</dbReference>
<name>A0ABV6G568_9GAMM</name>
<evidence type="ECO:0000256" key="1">
    <source>
        <dbReference type="ARBA" id="ARBA00023002"/>
    </source>
</evidence>
<dbReference type="InterPro" id="IPR055170">
    <property type="entry name" value="GFO_IDH_MocA-like_dom"/>
</dbReference>
<accession>A0ABV6G568</accession>
<feature type="domain" description="GFO/IDH/MocA-like oxidoreductase" evidence="2">
    <location>
        <begin position="128"/>
        <end position="249"/>
    </location>
</feature>
<dbReference type="Proteomes" id="UP001589814">
    <property type="component" value="Unassembled WGS sequence"/>
</dbReference>
<dbReference type="InterPro" id="IPR050463">
    <property type="entry name" value="Gfo/Idh/MocA_oxidrdct_glycsds"/>
</dbReference>
<evidence type="ECO:0000259" key="2">
    <source>
        <dbReference type="Pfam" id="PF22725"/>
    </source>
</evidence>
<organism evidence="3 4">
    <name type="scientific">Kushneria aurantia</name>
    <dbReference type="NCBI Taxonomy" id="504092"/>
    <lineage>
        <taxon>Bacteria</taxon>
        <taxon>Pseudomonadati</taxon>
        <taxon>Pseudomonadota</taxon>
        <taxon>Gammaproteobacteria</taxon>
        <taxon>Oceanospirillales</taxon>
        <taxon>Halomonadaceae</taxon>
        <taxon>Kushneria</taxon>
    </lineage>
</organism>
<protein>
    <submittedName>
        <fullName evidence="3">Gfo/Idh/MocA family protein</fullName>
    </submittedName>
</protein>
<keyword evidence="1" id="KW-0560">Oxidoreductase</keyword>
<dbReference type="SUPFAM" id="SSF55347">
    <property type="entry name" value="Glyceraldehyde-3-phosphate dehydrogenase-like, C-terminal domain"/>
    <property type="match status" value="1"/>
</dbReference>
<comment type="caution">
    <text evidence="3">The sequence shown here is derived from an EMBL/GenBank/DDBJ whole genome shotgun (WGS) entry which is preliminary data.</text>
</comment>
<dbReference type="SUPFAM" id="SSF51735">
    <property type="entry name" value="NAD(P)-binding Rossmann-fold domains"/>
    <property type="match status" value="1"/>
</dbReference>
<dbReference type="Pfam" id="PF22725">
    <property type="entry name" value="GFO_IDH_MocA_C3"/>
    <property type="match status" value="1"/>
</dbReference>
<gene>
    <name evidence="3" type="ORF">ACFFHW_10430</name>
</gene>
<dbReference type="InterPro" id="IPR036291">
    <property type="entry name" value="NAD(P)-bd_dom_sf"/>
</dbReference>